<keyword evidence="3" id="KW-0520">NAD</keyword>
<dbReference type="InterPro" id="IPR026590">
    <property type="entry name" value="Ssirtuin_cat_dom"/>
</dbReference>
<evidence type="ECO:0000313" key="7">
    <source>
        <dbReference type="Proteomes" id="UP001064879"/>
    </source>
</evidence>
<evidence type="ECO:0000259" key="5">
    <source>
        <dbReference type="PROSITE" id="PS50305"/>
    </source>
</evidence>
<dbReference type="EC" id="2.3.1.286" evidence="1"/>
<evidence type="ECO:0000256" key="3">
    <source>
        <dbReference type="ARBA" id="ARBA00023027"/>
    </source>
</evidence>
<gene>
    <name evidence="6" type="ORF">L1F31_04890</name>
</gene>
<evidence type="ECO:0000256" key="4">
    <source>
        <dbReference type="PROSITE-ProRule" id="PRU00236"/>
    </source>
</evidence>
<feature type="domain" description="Deacetylase sirtuin-type" evidence="5">
    <location>
        <begin position="13"/>
        <end position="303"/>
    </location>
</feature>
<keyword evidence="7" id="KW-1185">Reference proteome</keyword>
<evidence type="ECO:0000256" key="1">
    <source>
        <dbReference type="ARBA" id="ARBA00012928"/>
    </source>
</evidence>
<dbReference type="Proteomes" id="UP001064879">
    <property type="component" value="Chromosome"/>
</dbReference>
<evidence type="ECO:0000256" key="2">
    <source>
        <dbReference type="ARBA" id="ARBA00022679"/>
    </source>
</evidence>
<dbReference type="PANTHER" id="PTHR11085:SF10">
    <property type="entry name" value="NAD-DEPENDENT PROTEIN DEACYLASE SIRTUIN-5, MITOCHONDRIAL-RELATED"/>
    <property type="match status" value="1"/>
</dbReference>
<dbReference type="SUPFAM" id="SSF52467">
    <property type="entry name" value="DHS-like NAD/FAD-binding domain"/>
    <property type="match status" value="1"/>
</dbReference>
<organism evidence="6 7">
    <name type="scientific">Brevibacterium spongiae</name>
    <dbReference type="NCBI Taxonomy" id="2909672"/>
    <lineage>
        <taxon>Bacteria</taxon>
        <taxon>Bacillati</taxon>
        <taxon>Actinomycetota</taxon>
        <taxon>Actinomycetes</taxon>
        <taxon>Micrococcales</taxon>
        <taxon>Brevibacteriaceae</taxon>
        <taxon>Brevibacterium</taxon>
    </lineage>
</organism>
<dbReference type="PROSITE" id="PS50305">
    <property type="entry name" value="SIRTUIN"/>
    <property type="match status" value="1"/>
</dbReference>
<dbReference type="InterPro" id="IPR029035">
    <property type="entry name" value="DHS-like_NAD/FAD-binding_dom"/>
</dbReference>
<dbReference type="PANTHER" id="PTHR11085">
    <property type="entry name" value="NAD-DEPENDENT PROTEIN DEACYLASE SIRTUIN-5, MITOCHONDRIAL-RELATED"/>
    <property type="match status" value="1"/>
</dbReference>
<dbReference type="EMBL" id="CP093443">
    <property type="protein sequence ID" value="UVI36994.1"/>
    <property type="molecule type" value="Genomic_DNA"/>
</dbReference>
<dbReference type="RefSeq" id="WP_265419554.1">
    <property type="nucleotide sequence ID" value="NZ_CP093443.1"/>
</dbReference>
<keyword evidence="2" id="KW-0808">Transferase</keyword>
<dbReference type="InterPro" id="IPR026591">
    <property type="entry name" value="Sirtuin_cat_small_dom_sf"/>
</dbReference>
<proteinExistence type="predicted"/>
<dbReference type="Pfam" id="PF02146">
    <property type="entry name" value="SIR2"/>
    <property type="match status" value="1"/>
</dbReference>
<dbReference type="Gene3D" id="3.40.50.1220">
    <property type="entry name" value="TPP-binding domain"/>
    <property type="match status" value="1"/>
</dbReference>
<protein>
    <recommendedName>
        <fullName evidence="1">protein acetyllysine N-acetyltransferase</fullName>
        <ecNumber evidence="1">2.3.1.286</ecNumber>
    </recommendedName>
</protein>
<accession>A0ABY5SWC1</accession>
<name>A0ABY5SWC1_9MICO</name>
<dbReference type="Gene3D" id="3.30.1600.10">
    <property type="entry name" value="SIR2/SIRT2 'Small Domain"/>
    <property type="match status" value="1"/>
</dbReference>
<evidence type="ECO:0000313" key="6">
    <source>
        <dbReference type="EMBL" id="UVI36994.1"/>
    </source>
</evidence>
<comment type="caution">
    <text evidence="4">Lacks conserved residue(s) required for the propagation of feature annotation.</text>
</comment>
<dbReference type="InterPro" id="IPR003000">
    <property type="entry name" value="Sirtuin"/>
</dbReference>
<sequence>MAVIFDPLRGRQRPAASHPDEEIIDVLAGRYCDADWAVLTGAGMSTDSGVPDYRGPDSPPRNPMTIQTFLSHPDQRARYWARSWVGWPRMRGSRPNPGHLALAELSVAGIVTQNVDGLHQAAAEAVAASRAERGDERPLSPVIDLHGSLDRVICLDNGHQLDRDWLQRRLSELNPDFVHATGIDPIDVETAPDGDVELEDTAGFVVADCPECGGMLKPDVVYFGESVPPERLQKANGICESAAGIVVLGSSLAVLSGLRFVRTAAKEGKPVVIVTDGPTRGDELADFRSISRVADFVSAWASR</sequence>
<reference evidence="6" key="1">
    <citation type="submission" date="2022-03" db="EMBL/GenBank/DDBJ databases">
        <title>Brevibacterium spongiae sp. nov., isolated from marine sponge.</title>
        <authorList>
            <person name="Li Z."/>
            <person name="Zhang M."/>
        </authorList>
    </citation>
    <scope>NUCLEOTIDE SEQUENCE</scope>
    <source>
        <strain evidence="6">WHS-Z9</strain>
    </source>
</reference>
<dbReference type="InterPro" id="IPR050134">
    <property type="entry name" value="NAD-dep_sirtuin_deacylases"/>
</dbReference>